<evidence type="ECO:0000313" key="2">
    <source>
        <dbReference type="EMBL" id="CUU78477.1"/>
    </source>
</evidence>
<evidence type="ECO:0000313" key="3">
    <source>
        <dbReference type="EMBL" id="CUU84251.1"/>
    </source>
</evidence>
<accession>A0A9W5ETC1</accession>
<evidence type="ECO:0008006" key="6">
    <source>
        <dbReference type="Google" id="ProtNLM"/>
    </source>
</evidence>
<keyword evidence="1" id="KW-1133">Transmembrane helix</keyword>
<evidence type="ECO:0000313" key="5">
    <source>
        <dbReference type="Proteomes" id="UP000052245"/>
    </source>
</evidence>
<accession>A0A0S4REP3</accession>
<dbReference type="EMBL" id="FAVB01000002">
    <property type="protein sequence ID" value="CUU78477.1"/>
    <property type="molecule type" value="Genomic_DNA"/>
</dbReference>
<evidence type="ECO:0000256" key="1">
    <source>
        <dbReference type="SAM" id="Phobius"/>
    </source>
</evidence>
<keyword evidence="1" id="KW-0472">Membrane</keyword>
<name>A0A0S4REP3_CAMHY</name>
<dbReference type="Proteomes" id="UP000052237">
    <property type="component" value="Unassembled WGS sequence"/>
</dbReference>
<organism evidence="2 4">
    <name type="scientific">Campylobacter hyointestinalis subsp. hyointestinalis</name>
    <dbReference type="NCBI Taxonomy" id="91352"/>
    <lineage>
        <taxon>Bacteria</taxon>
        <taxon>Pseudomonadati</taxon>
        <taxon>Campylobacterota</taxon>
        <taxon>Epsilonproteobacteria</taxon>
        <taxon>Campylobacterales</taxon>
        <taxon>Campylobacteraceae</taxon>
        <taxon>Campylobacter</taxon>
    </lineage>
</organism>
<reference evidence="4 5" key="1">
    <citation type="submission" date="2015-11" db="EMBL/GenBank/DDBJ databases">
        <authorList>
            <consortium name="Pathogen Informatics"/>
        </authorList>
    </citation>
    <scope>NUCLEOTIDE SEQUENCE [LARGE SCALE GENOMIC DNA]</scope>
    <source>
        <strain evidence="2 4">006A-0059</strain>
        <strain evidence="3 5">007A-0283</strain>
    </source>
</reference>
<feature type="transmembrane region" description="Helical" evidence="1">
    <location>
        <begin position="28"/>
        <end position="49"/>
    </location>
</feature>
<sequence>MEFLGLILAFIAVFLIYKKPQKEKLAFGIFVFAWAMAALMYVCHTSSILPNINL</sequence>
<gene>
    <name evidence="2" type="ORF">ERS686654_00970</name>
    <name evidence="3" type="ORF">ERS739223_01099</name>
</gene>
<dbReference type="RefSeq" id="WP_167540854.1">
    <property type="nucleotide sequence ID" value="NZ_CBCRTP010000015.1"/>
</dbReference>
<evidence type="ECO:0000313" key="4">
    <source>
        <dbReference type="Proteomes" id="UP000052237"/>
    </source>
</evidence>
<keyword evidence="4" id="KW-1185">Reference proteome</keyword>
<proteinExistence type="predicted"/>
<comment type="caution">
    <text evidence="2">The sequence shown here is derived from an EMBL/GenBank/DDBJ whole genome shotgun (WGS) entry which is preliminary data.</text>
</comment>
<dbReference type="Proteomes" id="UP000052245">
    <property type="component" value="Unassembled WGS sequence"/>
</dbReference>
<dbReference type="EMBL" id="FAVC01000002">
    <property type="protein sequence ID" value="CUU84251.1"/>
    <property type="molecule type" value="Genomic_DNA"/>
</dbReference>
<protein>
    <recommendedName>
        <fullName evidence="6">DsbI-accessory protein Dba</fullName>
    </recommendedName>
</protein>
<dbReference type="AlphaFoldDB" id="A0A0S4REP3"/>
<keyword evidence="1" id="KW-0812">Transmembrane</keyword>